<protein>
    <submittedName>
        <fullName evidence="1">Uncharacterized protein</fullName>
    </submittedName>
</protein>
<comment type="caution">
    <text evidence="1">The sequence shown here is derived from an EMBL/GenBank/DDBJ whole genome shotgun (WGS) entry which is preliminary data.</text>
</comment>
<evidence type="ECO:0000313" key="1">
    <source>
        <dbReference type="EMBL" id="PCS21496.1"/>
    </source>
</evidence>
<dbReference type="EMBL" id="NBYY01000034">
    <property type="protein sequence ID" value="PCS21496.1"/>
    <property type="molecule type" value="Genomic_DNA"/>
</dbReference>
<dbReference type="Proteomes" id="UP000219020">
    <property type="component" value="Unassembled WGS sequence"/>
</dbReference>
<reference evidence="2" key="1">
    <citation type="submission" date="2017-04" db="EMBL/GenBank/DDBJ databases">
        <title>Genome evolution of the luminous symbionts of deep sea anglerfish.</title>
        <authorList>
            <person name="Hendry T.A."/>
        </authorList>
    </citation>
    <scope>NUCLEOTIDE SEQUENCE [LARGE SCALE GENOMIC DNA]</scope>
</reference>
<name>A0A2A5T024_9GAMM</name>
<dbReference type="RefSeq" id="WP_223866597.1">
    <property type="nucleotide sequence ID" value="NZ_RPGH01000004.1"/>
</dbReference>
<evidence type="ECO:0000313" key="2">
    <source>
        <dbReference type="Proteomes" id="UP000219020"/>
    </source>
</evidence>
<accession>A0A2A5T024</accession>
<dbReference type="AlphaFoldDB" id="A0A2A5T024"/>
<sequence>MADGVYCKVRMDDKLCLLVVISVDNTSQKEVLAVVDGYRESEVRLA</sequence>
<gene>
    <name evidence="1" type="ORF">BTN49_3036</name>
</gene>
<organism evidence="1 2">
    <name type="scientific">Candidatus Enterovibrio escicola</name>
    <dbReference type="NCBI Taxonomy" id="1927127"/>
    <lineage>
        <taxon>Bacteria</taxon>
        <taxon>Pseudomonadati</taxon>
        <taxon>Pseudomonadota</taxon>
        <taxon>Gammaproteobacteria</taxon>
        <taxon>Vibrionales</taxon>
        <taxon>Vibrionaceae</taxon>
        <taxon>Enterovibrio</taxon>
    </lineage>
</organism>
<proteinExistence type="predicted"/>
<keyword evidence="2" id="KW-1185">Reference proteome</keyword>